<evidence type="ECO:0000313" key="12">
    <source>
        <dbReference type="Proteomes" id="UP000186922"/>
    </source>
</evidence>
<gene>
    <name evidence="11" type="primary">RvY_02126-1</name>
    <name evidence="11" type="synonym">RvY_02126.1</name>
    <name evidence="11" type="ORF">RvY_02126</name>
</gene>
<dbReference type="GO" id="GO:0004252">
    <property type="term" value="F:serine-type endopeptidase activity"/>
    <property type="evidence" value="ECO:0007669"/>
    <property type="project" value="InterPro"/>
</dbReference>
<dbReference type="SUPFAM" id="SSF49854">
    <property type="entry name" value="Spermadhesin, CUB domain"/>
    <property type="match status" value="1"/>
</dbReference>
<feature type="domain" description="CUB" evidence="9">
    <location>
        <begin position="21"/>
        <end position="133"/>
    </location>
</feature>
<evidence type="ECO:0000256" key="7">
    <source>
        <dbReference type="RuleBase" id="RU363034"/>
    </source>
</evidence>
<proteinExistence type="predicted"/>
<dbReference type="InterPro" id="IPR035914">
    <property type="entry name" value="Sperma_CUB_dom_sf"/>
</dbReference>
<dbReference type="PRINTS" id="PR00722">
    <property type="entry name" value="CHYMOTRYPSIN"/>
</dbReference>
<dbReference type="EMBL" id="BDGG01000001">
    <property type="protein sequence ID" value="GAU89592.1"/>
    <property type="molecule type" value="Genomic_DNA"/>
</dbReference>
<dbReference type="Proteomes" id="UP000186922">
    <property type="component" value="Unassembled WGS sequence"/>
</dbReference>
<dbReference type="InterPro" id="IPR009003">
    <property type="entry name" value="Peptidase_S1_PA"/>
</dbReference>
<evidence type="ECO:0000256" key="6">
    <source>
        <dbReference type="PROSITE-ProRule" id="PRU00124"/>
    </source>
</evidence>
<dbReference type="FunFam" id="2.40.10.10:FF:000068">
    <property type="entry name" value="transmembrane protease serine 2"/>
    <property type="match status" value="1"/>
</dbReference>
<dbReference type="Gene3D" id="2.40.128.620">
    <property type="match status" value="1"/>
</dbReference>
<evidence type="ECO:0000313" key="11">
    <source>
        <dbReference type="EMBL" id="GAU89592.1"/>
    </source>
</evidence>
<organism evidence="11 12">
    <name type="scientific">Ramazzottius varieornatus</name>
    <name type="common">Water bear</name>
    <name type="synonym">Tardigrade</name>
    <dbReference type="NCBI Taxonomy" id="947166"/>
    <lineage>
        <taxon>Eukaryota</taxon>
        <taxon>Metazoa</taxon>
        <taxon>Ecdysozoa</taxon>
        <taxon>Tardigrada</taxon>
        <taxon>Eutardigrada</taxon>
        <taxon>Parachela</taxon>
        <taxon>Hypsibioidea</taxon>
        <taxon>Ramazzottiidae</taxon>
        <taxon>Ramazzottius</taxon>
    </lineage>
</organism>
<dbReference type="GO" id="GO:0005576">
    <property type="term" value="C:extracellular region"/>
    <property type="evidence" value="ECO:0007669"/>
    <property type="project" value="UniProtKB-SubCell"/>
</dbReference>
<dbReference type="STRING" id="947166.A0A1D1UPL2"/>
<dbReference type="InterPro" id="IPR023415">
    <property type="entry name" value="LDLR_class-A_CS"/>
</dbReference>
<dbReference type="SUPFAM" id="SSF57424">
    <property type="entry name" value="LDL receptor-like module"/>
    <property type="match status" value="1"/>
</dbReference>
<evidence type="ECO:0000256" key="5">
    <source>
        <dbReference type="ARBA" id="ARBA00023180"/>
    </source>
</evidence>
<dbReference type="PROSITE" id="PS01209">
    <property type="entry name" value="LDLRA_1"/>
    <property type="match status" value="1"/>
</dbReference>
<dbReference type="PROSITE" id="PS00134">
    <property type="entry name" value="TRYPSIN_HIS"/>
    <property type="match status" value="1"/>
</dbReference>
<evidence type="ECO:0008006" key="13">
    <source>
        <dbReference type="Google" id="ProtNLM"/>
    </source>
</evidence>
<keyword evidence="12" id="KW-1185">Reference proteome</keyword>
<dbReference type="PROSITE" id="PS00135">
    <property type="entry name" value="TRYPSIN_SER"/>
    <property type="match status" value="1"/>
</dbReference>
<dbReference type="Pfam" id="PF00431">
    <property type="entry name" value="CUB"/>
    <property type="match status" value="1"/>
</dbReference>
<dbReference type="Gene3D" id="2.40.10.10">
    <property type="entry name" value="Trypsin-like serine proteases"/>
    <property type="match status" value="1"/>
</dbReference>
<dbReference type="CDD" id="cd00041">
    <property type="entry name" value="CUB"/>
    <property type="match status" value="1"/>
</dbReference>
<keyword evidence="3 8" id="KW-0732">Signal</keyword>
<dbReference type="InterPro" id="IPR018114">
    <property type="entry name" value="TRYPSIN_HIS"/>
</dbReference>
<dbReference type="Gene3D" id="2.60.120.290">
    <property type="entry name" value="Spermadhesin, CUB domain"/>
    <property type="match status" value="1"/>
</dbReference>
<reference evidence="11 12" key="1">
    <citation type="journal article" date="2016" name="Nat. Commun.">
        <title>Extremotolerant tardigrade genome and improved radiotolerance of human cultured cells by tardigrade-unique protein.</title>
        <authorList>
            <person name="Hashimoto T."/>
            <person name="Horikawa D.D."/>
            <person name="Saito Y."/>
            <person name="Kuwahara H."/>
            <person name="Kozuka-Hata H."/>
            <person name="Shin-I T."/>
            <person name="Minakuchi Y."/>
            <person name="Ohishi K."/>
            <person name="Motoyama A."/>
            <person name="Aizu T."/>
            <person name="Enomoto A."/>
            <person name="Kondo K."/>
            <person name="Tanaka S."/>
            <person name="Hara Y."/>
            <person name="Koshikawa S."/>
            <person name="Sagara H."/>
            <person name="Miura T."/>
            <person name="Yokobori S."/>
            <person name="Miyagawa K."/>
            <person name="Suzuki Y."/>
            <person name="Kubo T."/>
            <person name="Oyama M."/>
            <person name="Kohara Y."/>
            <person name="Fujiyama A."/>
            <person name="Arakawa K."/>
            <person name="Katayama T."/>
            <person name="Toyoda A."/>
            <person name="Kunieda T."/>
        </authorList>
    </citation>
    <scope>NUCLEOTIDE SEQUENCE [LARGE SCALE GENOMIC DNA]</scope>
    <source>
        <strain evidence="11 12">YOKOZUNA-1</strain>
    </source>
</reference>
<evidence type="ECO:0000259" key="9">
    <source>
        <dbReference type="PROSITE" id="PS01180"/>
    </source>
</evidence>
<evidence type="ECO:0000256" key="2">
    <source>
        <dbReference type="ARBA" id="ARBA00022525"/>
    </source>
</evidence>
<dbReference type="PROSITE" id="PS50240">
    <property type="entry name" value="TRYPSIN_DOM"/>
    <property type="match status" value="1"/>
</dbReference>
<keyword evidence="5" id="KW-0325">Glycoprotein</keyword>
<evidence type="ECO:0000259" key="10">
    <source>
        <dbReference type="PROSITE" id="PS50240"/>
    </source>
</evidence>
<dbReference type="PROSITE" id="PS01180">
    <property type="entry name" value="CUB"/>
    <property type="match status" value="1"/>
</dbReference>
<dbReference type="SMART" id="SM00192">
    <property type="entry name" value="LDLa"/>
    <property type="match status" value="1"/>
</dbReference>
<evidence type="ECO:0000256" key="1">
    <source>
        <dbReference type="ARBA" id="ARBA00004613"/>
    </source>
</evidence>
<name>A0A1D1UPL2_RAMVA</name>
<sequence>MWTQVALVASLMGAISAQALCPGHEVIVPSDGSAHFTSPNYPSDYPHNTNCNYDITGPAGKVLEFNTVTFKTESNYDSLTFTEVVNGLTKTLGKFSGTGGPRDLRSQGNHVTATFRTDSSISYSGFNISVKVAICSTGSNLCPNSQTVCINSTAYCDGKEDCPDGVDEDPNKCHVANCGIPAIKPITYGPATTARSVNVAARPDRSSRIVGGIAVIPHSRPWQCAMLNAASGSQLCGCSIINNEWILTAAHCCKAYAPSPNSYKVMVGAHSLSGNADQPYARKLTLSKIFVHPSWESPLRYSHDACLMKLAQPLEYNDHVSPICLANGTDEAAGKGCIVSGWGNTAPWRNLQFEDFDKFAEYVEHPEMMVPEKSESRAQERVDILRQAPANIVAQPTCVRAYGASMVGDDMICASAPGQSSCQGDSGGPLTCEDSAGVFHVTGIVSWARGCAQNGYPTVYGRVSYMRPWLMETMFNN</sequence>
<evidence type="ECO:0000256" key="3">
    <source>
        <dbReference type="ARBA" id="ARBA00022729"/>
    </source>
</evidence>
<dbReference type="SMART" id="SM00042">
    <property type="entry name" value="CUB"/>
    <property type="match status" value="1"/>
</dbReference>
<dbReference type="InterPro" id="IPR002172">
    <property type="entry name" value="LDrepeatLR_classA_rpt"/>
</dbReference>
<dbReference type="InterPro" id="IPR001314">
    <property type="entry name" value="Peptidase_S1A"/>
</dbReference>
<feature type="signal peptide" evidence="8">
    <location>
        <begin position="1"/>
        <end position="17"/>
    </location>
</feature>
<dbReference type="InterPro" id="IPR000859">
    <property type="entry name" value="CUB_dom"/>
</dbReference>
<keyword evidence="7" id="KW-0645">Protease</keyword>
<dbReference type="InterPro" id="IPR001254">
    <property type="entry name" value="Trypsin_dom"/>
</dbReference>
<comment type="subcellular location">
    <subcellularLocation>
        <location evidence="1">Secreted</location>
    </subcellularLocation>
</comment>
<dbReference type="SUPFAM" id="SSF50494">
    <property type="entry name" value="Trypsin-like serine proteases"/>
    <property type="match status" value="1"/>
</dbReference>
<dbReference type="InterPro" id="IPR036055">
    <property type="entry name" value="LDL_receptor-like_sf"/>
</dbReference>
<dbReference type="FunFam" id="2.40.10.10:FF:000054">
    <property type="entry name" value="Complement C1r subcomponent"/>
    <property type="match status" value="1"/>
</dbReference>
<dbReference type="CDD" id="cd00112">
    <property type="entry name" value="LDLa"/>
    <property type="match status" value="1"/>
</dbReference>
<dbReference type="GO" id="GO:0006508">
    <property type="term" value="P:proteolysis"/>
    <property type="evidence" value="ECO:0007669"/>
    <property type="project" value="UniProtKB-KW"/>
</dbReference>
<accession>A0A1D1UPL2</accession>
<protein>
    <recommendedName>
        <fullName evidence="13">CUB domain-containing protein</fullName>
    </recommendedName>
</protein>
<dbReference type="PROSITE" id="PS50068">
    <property type="entry name" value="LDLRA_2"/>
    <property type="match status" value="1"/>
</dbReference>
<evidence type="ECO:0000256" key="8">
    <source>
        <dbReference type="SAM" id="SignalP"/>
    </source>
</evidence>
<comment type="caution">
    <text evidence="11">The sequence shown here is derived from an EMBL/GenBank/DDBJ whole genome shotgun (WGS) entry which is preliminary data.</text>
</comment>
<comment type="caution">
    <text evidence="6">Lacks conserved residue(s) required for the propagation of feature annotation.</text>
</comment>
<dbReference type="AlphaFoldDB" id="A0A1D1UPL2"/>
<keyword evidence="7" id="KW-0720">Serine protease</keyword>
<dbReference type="InterPro" id="IPR033116">
    <property type="entry name" value="TRYPSIN_SER"/>
</dbReference>
<dbReference type="CDD" id="cd00190">
    <property type="entry name" value="Tryp_SPc"/>
    <property type="match status" value="1"/>
</dbReference>
<feature type="domain" description="Peptidase S1" evidence="10">
    <location>
        <begin position="209"/>
        <end position="475"/>
    </location>
</feature>
<dbReference type="PANTHER" id="PTHR24252:SF7">
    <property type="entry name" value="HYALIN"/>
    <property type="match status" value="1"/>
</dbReference>
<keyword evidence="2" id="KW-0964">Secreted</keyword>
<keyword evidence="7" id="KW-0378">Hydrolase</keyword>
<dbReference type="OrthoDB" id="5918597at2759"/>
<keyword evidence="4" id="KW-1015">Disulfide bond</keyword>
<dbReference type="Pfam" id="PF00089">
    <property type="entry name" value="Trypsin"/>
    <property type="match status" value="2"/>
</dbReference>
<dbReference type="InterPro" id="IPR043504">
    <property type="entry name" value="Peptidase_S1_PA_chymotrypsin"/>
</dbReference>
<dbReference type="PANTHER" id="PTHR24252">
    <property type="entry name" value="ACROSIN-RELATED"/>
    <property type="match status" value="1"/>
</dbReference>
<feature type="chain" id="PRO_5008897457" description="CUB domain-containing protein" evidence="8">
    <location>
        <begin position="18"/>
        <end position="477"/>
    </location>
</feature>
<evidence type="ECO:0000256" key="4">
    <source>
        <dbReference type="ARBA" id="ARBA00023157"/>
    </source>
</evidence>
<dbReference type="SMART" id="SM00020">
    <property type="entry name" value="Tryp_SPc"/>
    <property type="match status" value="1"/>
</dbReference>